<keyword evidence="1" id="KW-0812">Transmembrane</keyword>
<dbReference type="EMBL" id="JAAIFS010000001">
    <property type="protein sequence ID" value="NEV86369.1"/>
    <property type="molecule type" value="Genomic_DNA"/>
</dbReference>
<evidence type="ECO:0000313" key="2">
    <source>
        <dbReference type="EMBL" id="NEV86369.1"/>
    </source>
</evidence>
<feature type="transmembrane region" description="Helical" evidence="1">
    <location>
        <begin position="48"/>
        <end position="71"/>
    </location>
</feature>
<organism evidence="2">
    <name type="scientific">Streptomyces tendae</name>
    <dbReference type="NCBI Taxonomy" id="1932"/>
    <lineage>
        <taxon>Bacteria</taxon>
        <taxon>Bacillati</taxon>
        <taxon>Actinomycetota</taxon>
        <taxon>Actinomycetes</taxon>
        <taxon>Kitasatosporales</taxon>
        <taxon>Streptomycetaceae</taxon>
        <taxon>Streptomyces</taxon>
    </lineage>
</organism>
<feature type="transmembrane region" description="Helical" evidence="1">
    <location>
        <begin position="136"/>
        <end position="155"/>
    </location>
</feature>
<name>A0A6B3QDV9_STRTE</name>
<dbReference type="PANTHER" id="PTHR37314">
    <property type="entry name" value="SLR0142 PROTEIN"/>
    <property type="match status" value="1"/>
</dbReference>
<dbReference type="InterPro" id="IPR010699">
    <property type="entry name" value="DUF1275"/>
</dbReference>
<dbReference type="Pfam" id="PF06912">
    <property type="entry name" value="DUF1275"/>
    <property type="match status" value="1"/>
</dbReference>
<proteinExistence type="predicted"/>
<feature type="transmembrane region" description="Helical" evidence="1">
    <location>
        <begin position="187"/>
        <end position="204"/>
    </location>
</feature>
<feature type="transmembrane region" description="Helical" evidence="1">
    <location>
        <begin position="162"/>
        <end position="181"/>
    </location>
</feature>
<evidence type="ECO:0000256" key="1">
    <source>
        <dbReference type="SAM" id="Phobius"/>
    </source>
</evidence>
<feature type="transmembrane region" description="Helical" evidence="1">
    <location>
        <begin position="83"/>
        <end position="102"/>
    </location>
</feature>
<keyword evidence="1" id="KW-0472">Membrane</keyword>
<dbReference type="PANTHER" id="PTHR37314:SF4">
    <property type="entry name" value="UPF0700 TRANSMEMBRANE PROTEIN YOAK"/>
    <property type="match status" value="1"/>
</dbReference>
<gene>
    <name evidence="2" type="ORF">GUR47_06655</name>
</gene>
<accession>A0A6B3QDV9</accession>
<comment type="caution">
    <text evidence="2">The sequence shown here is derived from an EMBL/GenBank/DDBJ whole genome shotgun (WGS) entry which is preliminary data.</text>
</comment>
<sequence length="214" mass="21700">MWAARLLTFSAGAVNAWGFLSLGGVFTSVVTANSALIGVGLGGADPTLGGLAAVAVLCYVLGAAAAGRAAGHAQRGGRRPPRAGFLLLELLLLWAVVGWWLAVDGDPSSGQRTAMLGTVAAAMGCQNAGVRVVMGAQLPTAYLTGLLTGAVTDAVTDRRIQWRVLATTTLLILGAAGATLLERLLPGVAPLLPALLVTAAWLTVHARTGVRRAS</sequence>
<dbReference type="RefSeq" id="WP_164457845.1">
    <property type="nucleotide sequence ID" value="NZ_JAAIFS010000001.1"/>
</dbReference>
<protein>
    <submittedName>
        <fullName evidence="2">DUF1275 domain-containing protein</fullName>
    </submittedName>
</protein>
<reference evidence="2" key="1">
    <citation type="journal article" date="2020" name="Microorganisms">
        <title>Isolation, Genomic and Metabolomic Characterization of Streptomyces tendae VITAKN with Quorum Sensing Inhibitory Activity from Southern India.</title>
        <authorList>
            <person name="Ishaque N.M."/>
            <person name="Burgsdorf I."/>
            <person name="Limlingan Malit J.J."/>
            <person name="Saha S."/>
            <person name="Teta R."/>
            <person name="Ewe D."/>
            <person name="Kannabiran K."/>
            <person name="Hrouzek P."/>
            <person name="Steindler L."/>
            <person name="Costantino V."/>
            <person name="Saurav K."/>
        </authorList>
    </citation>
    <scope>NUCLEOTIDE SEQUENCE</scope>
    <source>
        <strain evidence="2">VITAKN</strain>
    </source>
</reference>
<keyword evidence="1" id="KW-1133">Transmembrane helix</keyword>
<dbReference type="AlphaFoldDB" id="A0A6B3QDV9"/>